<name>A0A7W6ERV5_9BACT</name>
<feature type="domain" description="Alkyl hydroperoxide reductase subunit C/ Thiol specific antioxidant" evidence="1">
    <location>
        <begin position="60"/>
        <end position="175"/>
    </location>
</feature>
<dbReference type="GO" id="GO:0016209">
    <property type="term" value="F:antioxidant activity"/>
    <property type="evidence" value="ECO:0007669"/>
    <property type="project" value="InterPro"/>
</dbReference>
<evidence type="ECO:0000313" key="2">
    <source>
        <dbReference type="EMBL" id="MBB3839882.1"/>
    </source>
</evidence>
<keyword evidence="3" id="KW-1185">Reference proteome</keyword>
<accession>A0A7W6ERV5</accession>
<organism evidence="2 3">
    <name type="scientific">Runella defluvii</name>
    <dbReference type="NCBI Taxonomy" id="370973"/>
    <lineage>
        <taxon>Bacteria</taxon>
        <taxon>Pseudomonadati</taxon>
        <taxon>Bacteroidota</taxon>
        <taxon>Cytophagia</taxon>
        <taxon>Cytophagales</taxon>
        <taxon>Spirosomataceae</taxon>
        <taxon>Runella</taxon>
    </lineage>
</organism>
<dbReference type="InterPro" id="IPR000866">
    <property type="entry name" value="AhpC/TSA"/>
</dbReference>
<dbReference type="InterPro" id="IPR036249">
    <property type="entry name" value="Thioredoxin-like_sf"/>
</dbReference>
<comment type="caution">
    <text evidence="2">The sequence shown here is derived from an EMBL/GenBank/DDBJ whole genome shotgun (WGS) entry which is preliminary data.</text>
</comment>
<dbReference type="RefSeq" id="WP_183976506.1">
    <property type="nucleotide sequence ID" value="NZ_JACIBY010000008.1"/>
</dbReference>
<proteinExistence type="predicted"/>
<dbReference type="Gene3D" id="3.40.30.10">
    <property type="entry name" value="Glutaredoxin"/>
    <property type="match status" value="1"/>
</dbReference>
<dbReference type="SUPFAM" id="SSF52833">
    <property type="entry name" value="Thioredoxin-like"/>
    <property type="match status" value="1"/>
</dbReference>
<dbReference type="EMBL" id="JACIBY010000008">
    <property type="protein sequence ID" value="MBB3839882.1"/>
    <property type="molecule type" value="Genomic_DNA"/>
</dbReference>
<dbReference type="Proteomes" id="UP000541352">
    <property type="component" value="Unassembled WGS sequence"/>
</dbReference>
<dbReference type="GO" id="GO:0016491">
    <property type="term" value="F:oxidoreductase activity"/>
    <property type="evidence" value="ECO:0007669"/>
    <property type="project" value="InterPro"/>
</dbReference>
<reference evidence="2 3" key="1">
    <citation type="submission" date="2020-08" db="EMBL/GenBank/DDBJ databases">
        <title>Genomic Encyclopedia of Type Strains, Phase IV (KMG-IV): sequencing the most valuable type-strain genomes for metagenomic binning, comparative biology and taxonomic classification.</title>
        <authorList>
            <person name="Goeker M."/>
        </authorList>
    </citation>
    <scope>NUCLEOTIDE SEQUENCE [LARGE SCALE GENOMIC DNA]</scope>
    <source>
        <strain evidence="2 3">DSM 17976</strain>
    </source>
</reference>
<dbReference type="Pfam" id="PF00578">
    <property type="entry name" value="AhpC-TSA"/>
    <property type="match status" value="1"/>
</dbReference>
<sequence length="200" mass="22956">MRAIIKNIGEDYFISSLPTSYQKVQPVKNRGLLPNIRVNAEVGVWQNLPVYLESNSFFYLHDLLNEGPLVLSTYSPAWEKYGATHLDRLNKAFDVISKLGANMLVISTEQFKHIVHTVQDYGIEFNIVQDLNNKISEALGVYSEFEPVWDRIAGISEDVPFPATFVISRNRYIVYDYVDKDFEYAVSEKEIERAVKIALK</sequence>
<evidence type="ECO:0000259" key="1">
    <source>
        <dbReference type="Pfam" id="PF00578"/>
    </source>
</evidence>
<gene>
    <name evidence="2" type="ORF">FHS57_003893</name>
</gene>
<evidence type="ECO:0000313" key="3">
    <source>
        <dbReference type="Proteomes" id="UP000541352"/>
    </source>
</evidence>
<protein>
    <submittedName>
        <fullName evidence="2">Peroxiredoxin</fullName>
    </submittedName>
</protein>
<dbReference type="AlphaFoldDB" id="A0A7W6ERV5"/>